<dbReference type="EMBL" id="BAAAEO010000003">
    <property type="protein sequence ID" value="GAA0552214.1"/>
    <property type="molecule type" value="Genomic_DNA"/>
</dbReference>
<dbReference type="NCBIfam" id="TIGR02595">
    <property type="entry name" value="PEP_CTERM"/>
    <property type="match status" value="1"/>
</dbReference>
<evidence type="ECO:0000313" key="3">
    <source>
        <dbReference type="EMBL" id="GAA0552214.1"/>
    </source>
</evidence>
<feature type="domain" description="Ice-binding protein C-terminal" evidence="2">
    <location>
        <begin position="282"/>
        <end position="304"/>
    </location>
</feature>
<dbReference type="Pfam" id="PF07589">
    <property type="entry name" value="PEP-CTERM"/>
    <property type="match status" value="1"/>
</dbReference>
<evidence type="ECO:0000256" key="1">
    <source>
        <dbReference type="SAM" id="SignalP"/>
    </source>
</evidence>
<dbReference type="Proteomes" id="UP001501169">
    <property type="component" value="Unassembled WGS sequence"/>
</dbReference>
<dbReference type="InterPro" id="IPR013424">
    <property type="entry name" value="Ice-binding_C"/>
</dbReference>
<reference evidence="4" key="1">
    <citation type="journal article" date="2019" name="Int. J. Syst. Evol. Microbiol.">
        <title>The Global Catalogue of Microorganisms (GCM) 10K type strain sequencing project: providing services to taxonomists for standard genome sequencing and annotation.</title>
        <authorList>
            <consortium name="The Broad Institute Genomics Platform"/>
            <consortium name="The Broad Institute Genome Sequencing Center for Infectious Disease"/>
            <person name="Wu L."/>
            <person name="Ma J."/>
        </authorList>
    </citation>
    <scope>NUCLEOTIDE SEQUENCE [LARGE SCALE GENOMIC DNA]</scope>
    <source>
        <strain evidence="4">JCM 14331</strain>
    </source>
</reference>
<dbReference type="RefSeq" id="WP_226767197.1">
    <property type="nucleotide sequence ID" value="NZ_BAAAEO010000003.1"/>
</dbReference>
<evidence type="ECO:0000259" key="2">
    <source>
        <dbReference type="Pfam" id="PF07589"/>
    </source>
</evidence>
<protein>
    <recommendedName>
        <fullName evidence="2">Ice-binding protein C-terminal domain-containing protein</fullName>
    </recommendedName>
</protein>
<organism evidence="3 4">
    <name type="scientific">Rheinheimera aquimaris</name>
    <dbReference type="NCBI Taxonomy" id="412437"/>
    <lineage>
        <taxon>Bacteria</taxon>
        <taxon>Pseudomonadati</taxon>
        <taxon>Pseudomonadota</taxon>
        <taxon>Gammaproteobacteria</taxon>
        <taxon>Chromatiales</taxon>
        <taxon>Chromatiaceae</taxon>
        <taxon>Rheinheimera</taxon>
    </lineage>
</organism>
<sequence>MSNVLQFGLAAVLIAGSFHVQAALPAGTALCDIMDVQVTSYQKQNGSGLITLDPTIPASACLGAYAGNDANASSQGIGDNLGYDTHGFLNDKSLFADYGAFIAENEMQDLEFEGNFKDPGWIYVGKQDMGGSFDAGVVKKGADSYTFSSDILTMQNCKDKDGAATSCSADAVSGEWVYKPPQFNPALLLDLLGMDKFFDQVAVVFKSGTQYAIYNFKLSDFGLPPVLGTMDANYIFTGTWDMSDTLLMEKKCKKNEVGPCYSSPGLSHVSLWLRDPTTAQVQVPEPATVAILGLGLLGLRLRRKH</sequence>
<keyword evidence="1" id="KW-0732">Signal</keyword>
<accession>A0ABP3NT11</accession>
<keyword evidence="4" id="KW-1185">Reference proteome</keyword>
<feature type="chain" id="PRO_5046729693" description="Ice-binding protein C-terminal domain-containing protein" evidence="1">
    <location>
        <begin position="23"/>
        <end position="305"/>
    </location>
</feature>
<name>A0ABP3NT11_9GAMM</name>
<comment type="caution">
    <text evidence="3">The sequence shown here is derived from an EMBL/GenBank/DDBJ whole genome shotgun (WGS) entry which is preliminary data.</text>
</comment>
<feature type="signal peptide" evidence="1">
    <location>
        <begin position="1"/>
        <end position="22"/>
    </location>
</feature>
<gene>
    <name evidence="3" type="ORF">GCM10009098_19870</name>
</gene>
<proteinExistence type="predicted"/>
<evidence type="ECO:0000313" key="4">
    <source>
        <dbReference type="Proteomes" id="UP001501169"/>
    </source>
</evidence>